<feature type="transmembrane region" description="Helical" evidence="14">
    <location>
        <begin position="47"/>
        <end position="66"/>
    </location>
</feature>
<feature type="transmembrane region" description="Helical" evidence="14">
    <location>
        <begin position="458"/>
        <end position="480"/>
    </location>
</feature>
<dbReference type="EMBL" id="CAJNOG010000196">
    <property type="protein sequence ID" value="CAF1064464.1"/>
    <property type="molecule type" value="Genomic_DNA"/>
</dbReference>
<keyword evidence="6" id="KW-0530">Neurotransmitter biosynthesis</keyword>
<evidence type="ECO:0000256" key="9">
    <source>
        <dbReference type="ARBA" id="ARBA00023065"/>
    </source>
</evidence>
<gene>
    <name evidence="15" type="ORF">JYZ213_LOCUS19403</name>
</gene>
<proteinExistence type="inferred from homology"/>
<dbReference type="InterPro" id="IPR038377">
    <property type="entry name" value="Na/Glc_symporter_sf"/>
</dbReference>
<dbReference type="PROSITE" id="PS50283">
    <property type="entry name" value="NA_SOLUT_SYMP_3"/>
    <property type="match status" value="1"/>
</dbReference>
<protein>
    <recommendedName>
        <fullName evidence="17">High-affinity choline transporter 1</fullName>
    </recommendedName>
</protein>
<keyword evidence="8" id="KW-0915">Sodium</keyword>
<dbReference type="Gene3D" id="1.20.1730.10">
    <property type="entry name" value="Sodium/glucose cotransporter"/>
    <property type="match status" value="1"/>
</dbReference>
<feature type="transmembrane region" description="Helical" evidence="14">
    <location>
        <begin position="124"/>
        <end position="154"/>
    </location>
</feature>
<keyword evidence="4 14" id="KW-0812">Transmembrane</keyword>
<accession>A0A814LFI6</accession>
<dbReference type="PANTHER" id="PTHR45897:SF4">
    <property type="entry name" value="HIGH-AFFINITY CHOLINE TRANSPORTER 1"/>
    <property type="match status" value="1"/>
</dbReference>
<keyword evidence="9" id="KW-0406">Ion transport</keyword>
<evidence type="ECO:0000256" key="6">
    <source>
        <dbReference type="ARBA" id="ARBA00022979"/>
    </source>
</evidence>
<feature type="transmembrane region" description="Helical" evidence="14">
    <location>
        <begin position="160"/>
        <end position="180"/>
    </location>
</feature>
<feature type="transmembrane region" description="Helical" evidence="14">
    <location>
        <begin position="262"/>
        <end position="287"/>
    </location>
</feature>
<keyword evidence="11" id="KW-0325">Glycoprotein</keyword>
<evidence type="ECO:0000256" key="7">
    <source>
        <dbReference type="ARBA" id="ARBA00022989"/>
    </source>
</evidence>
<evidence type="ECO:0000256" key="4">
    <source>
        <dbReference type="ARBA" id="ARBA00022692"/>
    </source>
</evidence>
<comment type="caution">
    <text evidence="15">The sequence shown here is derived from an EMBL/GenBank/DDBJ whole genome shotgun (WGS) entry which is preliminary data.</text>
</comment>
<feature type="transmembrane region" description="Helical" evidence="14">
    <location>
        <begin position="86"/>
        <end position="103"/>
    </location>
</feature>
<comment type="subcellular location">
    <subcellularLocation>
        <location evidence="1">Membrane</location>
        <topology evidence="1">Multi-pass membrane protein</topology>
    </subcellularLocation>
</comment>
<feature type="transmembrane region" description="Helical" evidence="14">
    <location>
        <begin position="229"/>
        <end position="250"/>
    </location>
</feature>
<feature type="transmembrane region" description="Helical" evidence="14">
    <location>
        <begin position="430"/>
        <end position="452"/>
    </location>
</feature>
<dbReference type="Pfam" id="PF00474">
    <property type="entry name" value="SSF"/>
    <property type="match status" value="2"/>
</dbReference>
<feature type="transmembrane region" description="Helical" evidence="14">
    <location>
        <begin position="519"/>
        <end position="540"/>
    </location>
</feature>
<organism evidence="15 16">
    <name type="scientific">Adineta steineri</name>
    <dbReference type="NCBI Taxonomy" id="433720"/>
    <lineage>
        <taxon>Eukaryota</taxon>
        <taxon>Metazoa</taxon>
        <taxon>Spiralia</taxon>
        <taxon>Gnathifera</taxon>
        <taxon>Rotifera</taxon>
        <taxon>Eurotatoria</taxon>
        <taxon>Bdelloidea</taxon>
        <taxon>Adinetida</taxon>
        <taxon>Adinetidae</taxon>
        <taxon>Adineta</taxon>
    </lineage>
</organism>
<feature type="transmembrane region" description="Helical" evidence="14">
    <location>
        <begin position="311"/>
        <end position="338"/>
    </location>
</feature>
<evidence type="ECO:0008006" key="17">
    <source>
        <dbReference type="Google" id="ProtNLM"/>
    </source>
</evidence>
<evidence type="ECO:0000256" key="5">
    <source>
        <dbReference type="ARBA" id="ARBA00022847"/>
    </source>
</evidence>
<evidence type="ECO:0000313" key="16">
    <source>
        <dbReference type="Proteomes" id="UP000663845"/>
    </source>
</evidence>
<feature type="transmembrane region" description="Helical" evidence="14">
    <location>
        <begin position="492"/>
        <end position="513"/>
    </location>
</feature>
<keyword evidence="12" id="KW-0739">Sodium transport</keyword>
<dbReference type="GO" id="GO:0008292">
    <property type="term" value="P:acetylcholine biosynthetic process"/>
    <property type="evidence" value="ECO:0007669"/>
    <property type="project" value="TreeGrafter"/>
</dbReference>
<reference evidence="15" key="1">
    <citation type="submission" date="2021-02" db="EMBL/GenBank/DDBJ databases">
        <authorList>
            <person name="Nowell W R."/>
        </authorList>
    </citation>
    <scope>NUCLEOTIDE SEQUENCE</scope>
</reference>
<name>A0A814LFI6_9BILA</name>
<comment type="similarity">
    <text evidence="2 13">Belongs to the sodium:solute symporter (SSF) (TC 2.A.21) family.</text>
</comment>
<evidence type="ECO:0000256" key="10">
    <source>
        <dbReference type="ARBA" id="ARBA00023136"/>
    </source>
</evidence>
<keyword evidence="3" id="KW-0813">Transport</keyword>
<dbReference type="InterPro" id="IPR052244">
    <property type="entry name" value="Choline_transporter"/>
</dbReference>
<dbReference type="AlphaFoldDB" id="A0A814LFI6"/>
<dbReference type="CDD" id="cd11474">
    <property type="entry name" value="SLC5sbd_CHT"/>
    <property type="match status" value="1"/>
</dbReference>
<feature type="transmembrane region" description="Helical" evidence="14">
    <location>
        <begin position="187"/>
        <end position="205"/>
    </location>
</feature>
<evidence type="ECO:0000256" key="13">
    <source>
        <dbReference type="RuleBase" id="RU362091"/>
    </source>
</evidence>
<keyword evidence="10 14" id="KW-0472">Membrane</keyword>
<sequence length="614" mass="66668">MVVHLGGLAAVVVFYVLILLVGIWAGRKQKSSEKSPDTEEIMLAGRNIGLLVGIFTMTATWVGGAYINGTAEQVFSTGLFSCQAPLGYATSLVVGGLLFARPMRDAGYVTMLDPFQRKYGQRMGGLLFIPALLGEVFWSAAILSALGATISVIFTDVSMTASIIISAIVVIIYTLFGGLYSVAYTDVVQLGFIFVGLWVAVPFAMQHEGVGDIFATWPEWRGHIDKSRIVEWIDSMLLLIFGGIPWQVYFQRVLSAKSAKKAMYLSFCAAVGCIVLAMPPVLIGAIAKSTNWSMTDYDINKDITSPEATKLILPLVLLHLCPKFIAFIGLGAVSAAVMSSADSSVLSASSMFARNVWKLVFHITSPEATKLILPLVLLHLCPKFIAFIGLGAVSAAVMSSADSSVLSASSMFARNVWKLVFRGQASEREVLLVMRIGIFLVGIGAAAIGIMVSSIYVLWYLCSDLVYVILFPQLLCVIYVSHTNTYGSLSAYIIGFLVRILIGEPSLGIPAVIHFGPYIPPKTLCMLICLATTLIVSQIAKSLFEKRILSPSYDIFHCLVDIPSEILPLKESTTTDELHYRIIKPTTGQQYLTEPAMMINNSFSQSQEGLSAYD</sequence>
<evidence type="ECO:0000256" key="3">
    <source>
        <dbReference type="ARBA" id="ARBA00022448"/>
    </source>
</evidence>
<evidence type="ECO:0000256" key="2">
    <source>
        <dbReference type="ARBA" id="ARBA00006434"/>
    </source>
</evidence>
<evidence type="ECO:0000256" key="8">
    <source>
        <dbReference type="ARBA" id="ARBA00023053"/>
    </source>
</evidence>
<evidence type="ECO:0000256" key="12">
    <source>
        <dbReference type="ARBA" id="ARBA00023201"/>
    </source>
</evidence>
<dbReference type="Proteomes" id="UP000663845">
    <property type="component" value="Unassembled WGS sequence"/>
</dbReference>
<evidence type="ECO:0000256" key="11">
    <source>
        <dbReference type="ARBA" id="ARBA00023180"/>
    </source>
</evidence>
<dbReference type="InterPro" id="IPR001734">
    <property type="entry name" value="Na/solute_symporter"/>
</dbReference>
<keyword evidence="7 14" id="KW-1133">Transmembrane helix</keyword>
<feature type="transmembrane region" description="Helical" evidence="14">
    <location>
        <begin position="6"/>
        <end position="26"/>
    </location>
</feature>
<dbReference type="PANTHER" id="PTHR45897">
    <property type="entry name" value="HIGH-AFFINITY CHOLINE TRANSPORTER 1"/>
    <property type="match status" value="1"/>
</dbReference>
<keyword evidence="5" id="KW-0769">Symport</keyword>
<evidence type="ECO:0000256" key="14">
    <source>
        <dbReference type="SAM" id="Phobius"/>
    </source>
</evidence>
<dbReference type="GO" id="GO:0005886">
    <property type="term" value="C:plasma membrane"/>
    <property type="evidence" value="ECO:0007669"/>
    <property type="project" value="TreeGrafter"/>
</dbReference>
<dbReference type="GO" id="GO:0005307">
    <property type="term" value="F:choline:sodium symporter activity"/>
    <property type="evidence" value="ECO:0007669"/>
    <property type="project" value="TreeGrafter"/>
</dbReference>
<evidence type="ECO:0000256" key="1">
    <source>
        <dbReference type="ARBA" id="ARBA00004141"/>
    </source>
</evidence>
<evidence type="ECO:0000313" key="15">
    <source>
        <dbReference type="EMBL" id="CAF1064464.1"/>
    </source>
</evidence>